<keyword evidence="1" id="KW-1133">Transmembrane helix</keyword>
<reference evidence="2 3" key="1">
    <citation type="submission" date="2013-03" db="EMBL/GenBank/DDBJ databases">
        <title>Salinisphaera hydrothermalis C41B8 Genome Sequencing.</title>
        <authorList>
            <person name="Li C."/>
            <person name="Lai Q."/>
            <person name="Shao Z."/>
        </authorList>
    </citation>
    <scope>NUCLEOTIDE SEQUENCE [LARGE SCALE GENOMIC DNA]</scope>
    <source>
        <strain evidence="2 3">C41B8</strain>
    </source>
</reference>
<dbReference type="eggNOG" id="COG4325">
    <property type="taxonomic scope" value="Bacteria"/>
</dbReference>
<sequence length="445" mass="49225">MRARVYEFWELARSSFWFLPSLMMLVGLALFAVTLTIDELHLAGGVLHTLFYSGGTTNAANLLQTLTGAMVAIATVVFSTMMVVLTLATSQFGHRLIRSFMRDRANQAVLGIFLATFVYCMLVFHMVGNDPKNQFVPGVSLSVGFVLALFSTCTLIYFTHHMAQLFAAPEVLETVGVEFDQAIDRMYPDREGDDGAAAPELGHGTQDLIAHDGGYVQAIGIEALLEIAESQGIVIESRVSYGDYVLPGSVLARLHGAELDDETARHAAREYILGRSRMTDHDLLFAVNQMAEIGVRALSPALNNPFTALDCVNRIGRSLAVLITRPIPPEVVTDDAGDMRLIVRVPNFHQLLDAAFMPIRNYGRTSVITMREMLRVIGKLAPLTRRDMERRALARHAETILEAARNGLSERTDLAHIRSCFFDTRRALGDVGIILPEEPDNQRYD</sequence>
<evidence type="ECO:0000313" key="3">
    <source>
        <dbReference type="Proteomes" id="UP000028302"/>
    </source>
</evidence>
<feature type="transmembrane region" description="Helical" evidence="1">
    <location>
        <begin position="66"/>
        <end position="88"/>
    </location>
</feature>
<dbReference type="AlphaFoldDB" id="A0A084IJH2"/>
<evidence type="ECO:0000313" key="2">
    <source>
        <dbReference type="EMBL" id="KEZ76856.1"/>
    </source>
</evidence>
<dbReference type="Proteomes" id="UP000028302">
    <property type="component" value="Unassembled WGS sequence"/>
</dbReference>
<name>A0A084IJH2_SALHC</name>
<dbReference type="InterPro" id="IPR018723">
    <property type="entry name" value="DUF2254_membrane"/>
</dbReference>
<feature type="transmembrane region" description="Helical" evidence="1">
    <location>
        <begin position="108"/>
        <end position="127"/>
    </location>
</feature>
<dbReference type="STRING" id="1304275.C41B8_12900"/>
<proteinExistence type="predicted"/>
<dbReference type="Pfam" id="PF10011">
    <property type="entry name" value="DUF2254"/>
    <property type="match status" value="1"/>
</dbReference>
<dbReference type="EMBL" id="APNK01000021">
    <property type="protein sequence ID" value="KEZ76856.1"/>
    <property type="molecule type" value="Genomic_DNA"/>
</dbReference>
<dbReference type="RefSeq" id="WP_037338927.1">
    <property type="nucleotide sequence ID" value="NZ_APNK01000021.1"/>
</dbReference>
<feature type="transmembrane region" description="Helical" evidence="1">
    <location>
        <begin position="16"/>
        <end position="37"/>
    </location>
</feature>
<organism evidence="2 3">
    <name type="scientific">Salinisphaera hydrothermalis (strain C41B8)</name>
    <dbReference type="NCBI Taxonomy" id="1304275"/>
    <lineage>
        <taxon>Bacteria</taxon>
        <taxon>Pseudomonadati</taxon>
        <taxon>Pseudomonadota</taxon>
        <taxon>Gammaproteobacteria</taxon>
        <taxon>Salinisphaerales</taxon>
        <taxon>Salinisphaeraceae</taxon>
        <taxon>Salinisphaera</taxon>
    </lineage>
</organism>
<evidence type="ECO:0000256" key="1">
    <source>
        <dbReference type="SAM" id="Phobius"/>
    </source>
</evidence>
<keyword evidence="1" id="KW-0472">Membrane</keyword>
<dbReference type="OrthoDB" id="2955631at2"/>
<feature type="transmembrane region" description="Helical" evidence="1">
    <location>
        <begin position="139"/>
        <end position="158"/>
    </location>
</feature>
<comment type="caution">
    <text evidence="2">The sequence shown here is derived from an EMBL/GenBank/DDBJ whole genome shotgun (WGS) entry which is preliminary data.</text>
</comment>
<protein>
    <recommendedName>
        <fullName evidence="4">DUF2254 domain-containing protein</fullName>
    </recommendedName>
</protein>
<keyword evidence="3" id="KW-1185">Reference proteome</keyword>
<gene>
    <name evidence="2" type="ORF">C41B8_12900</name>
</gene>
<keyword evidence="1" id="KW-0812">Transmembrane</keyword>
<evidence type="ECO:0008006" key="4">
    <source>
        <dbReference type="Google" id="ProtNLM"/>
    </source>
</evidence>
<accession>A0A084IJH2</accession>